<feature type="region of interest" description="Disordered" evidence="1">
    <location>
        <begin position="178"/>
        <end position="205"/>
    </location>
</feature>
<dbReference type="Proteomes" id="UP000014071">
    <property type="component" value="Unassembled WGS sequence"/>
</dbReference>
<dbReference type="STRING" id="1305764.R9P5U5"/>
<dbReference type="GO" id="GO:1901135">
    <property type="term" value="P:carbohydrate derivative metabolic process"/>
    <property type="evidence" value="ECO:0007669"/>
    <property type="project" value="InterPro"/>
</dbReference>
<keyword evidence="4" id="KW-1185">Reference proteome</keyword>
<feature type="compositionally biased region" description="Basic and acidic residues" evidence="1">
    <location>
        <begin position="69"/>
        <end position="86"/>
    </location>
</feature>
<feature type="compositionally biased region" description="Polar residues" evidence="1">
    <location>
        <begin position="50"/>
        <end position="64"/>
    </location>
</feature>
<keyword evidence="3" id="KW-0413">Isomerase</keyword>
<dbReference type="CDD" id="cd05014">
    <property type="entry name" value="SIS_Kpsf"/>
    <property type="match status" value="1"/>
</dbReference>
<dbReference type="SUPFAM" id="SSF53697">
    <property type="entry name" value="SIS domain"/>
    <property type="match status" value="1"/>
</dbReference>
<feature type="compositionally biased region" description="Polar residues" evidence="1">
    <location>
        <begin position="126"/>
        <end position="135"/>
    </location>
</feature>
<dbReference type="EMBL" id="DF238776">
    <property type="protein sequence ID" value="GAC93470.1"/>
    <property type="molecule type" value="Genomic_DNA"/>
</dbReference>
<reference evidence="4" key="1">
    <citation type="journal article" date="2013" name="Genome Announc.">
        <title>Draft genome sequence of the basidiomycetous yeast-like fungus Pseudozyma hubeiensis SY62, which produces an abundant amount of the biosurfactant mannosylerythritol lipids.</title>
        <authorList>
            <person name="Konishi M."/>
            <person name="Hatada Y."/>
            <person name="Horiuchi J."/>
        </authorList>
    </citation>
    <scope>NUCLEOTIDE SEQUENCE [LARGE SCALE GENOMIC DNA]</scope>
    <source>
        <strain evidence="4">SY62</strain>
    </source>
</reference>
<sequence>MRLATSEQLRFRMLSQSKQAFRTDQIPVTLGEFFAEWKVDEESTQHRGMCNSSSSRTVYRTGTQDEFDSTAKRLSKDTRRSADPTLHRRYSHTHTIDMMQTKTDYFGPESPMSGPSSGGASPSTSAMLSPGSSSVGASQLSLLALNSERNSPSTSACTSVSDLSSEVDKLSFDNAKTSRVAGEAVQDANANEEPESNTEDSEAAAVEAENRRVEEELDSALAFGTQIVQREARALAMAARRLSRHSAQQDGFRQAVRLVMRATTGERGGKVVLTGVGKSGIIAKKLSATFLSLGTPSMFLHPTEALHGDLGLLTPHRDVVIALSHSGSSPEILALVPHLNARRCPIIALVGKRDSALVKASDAWIDCATGKDDPDSDSEEEAEDEEAVASDVADGVEQVSLSAGGQAALRSSSEPAANGAASHSHAIVGARRATMPQCDTCDCGKSRQRTRTRRNRAPRPTTDEAWDDVPAPSSSTTVALAMGDALAFSVTRAKGLGRDMFAFNHPGGKLGADFRLQGQSVPLQTYDPKGTESAVATPIAA</sequence>
<dbReference type="RefSeq" id="XP_012187057.1">
    <property type="nucleotide sequence ID" value="XM_012331667.1"/>
</dbReference>
<evidence type="ECO:0000256" key="1">
    <source>
        <dbReference type="SAM" id="MobiDB-lite"/>
    </source>
</evidence>
<dbReference type="AlphaFoldDB" id="R9P5U5"/>
<dbReference type="HOGENOM" id="CLU_612808_0_0_1"/>
<dbReference type="OrthoDB" id="1872003at2759"/>
<protein>
    <submittedName>
        <fullName evidence="3">Sugar isomerase</fullName>
    </submittedName>
</protein>
<evidence type="ECO:0000259" key="2">
    <source>
        <dbReference type="PROSITE" id="PS51464"/>
    </source>
</evidence>
<feature type="compositionally biased region" description="Low complexity" evidence="1">
    <location>
        <begin position="107"/>
        <end position="125"/>
    </location>
</feature>
<feature type="compositionally biased region" description="Polar residues" evidence="1">
    <location>
        <begin position="399"/>
        <end position="415"/>
    </location>
</feature>
<dbReference type="Gene3D" id="3.40.50.10490">
    <property type="entry name" value="Glucose-6-phosphate isomerase like protein, domain 1"/>
    <property type="match status" value="2"/>
</dbReference>
<dbReference type="GeneID" id="24106336"/>
<dbReference type="GO" id="GO:0016853">
    <property type="term" value="F:isomerase activity"/>
    <property type="evidence" value="ECO:0007669"/>
    <property type="project" value="UniProtKB-KW"/>
</dbReference>
<dbReference type="PANTHER" id="PTHR38418">
    <property type="entry name" value="SUGAR ISOMERASE, KPSF/GUTQ (AFU_ORTHOLOGUE AFUA_6G08860)"/>
    <property type="match status" value="1"/>
</dbReference>
<dbReference type="InterPro" id="IPR035474">
    <property type="entry name" value="SIS_Kpsf"/>
</dbReference>
<feature type="region of interest" description="Disordered" evidence="1">
    <location>
        <begin position="47"/>
        <end position="135"/>
    </location>
</feature>
<feature type="compositionally biased region" description="Basic residues" evidence="1">
    <location>
        <begin position="446"/>
        <end position="457"/>
    </location>
</feature>
<dbReference type="eggNOG" id="ENOG502RXQH">
    <property type="taxonomic scope" value="Eukaryota"/>
</dbReference>
<dbReference type="InterPro" id="IPR046348">
    <property type="entry name" value="SIS_dom_sf"/>
</dbReference>
<evidence type="ECO:0000313" key="4">
    <source>
        <dbReference type="Proteomes" id="UP000014071"/>
    </source>
</evidence>
<name>R9P5U5_PSEHS</name>
<feature type="domain" description="SIS" evidence="2">
    <location>
        <begin position="255"/>
        <end position="398"/>
    </location>
</feature>
<feature type="region of interest" description="Disordered" evidence="1">
    <location>
        <begin position="368"/>
        <end position="472"/>
    </location>
</feature>
<accession>R9P5U5</accession>
<gene>
    <name evidence="3" type="ORF">PHSY_001035</name>
</gene>
<evidence type="ECO:0000313" key="3">
    <source>
        <dbReference type="EMBL" id="GAC93470.1"/>
    </source>
</evidence>
<dbReference type="GO" id="GO:0097367">
    <property type="term" value="F:carbohydrate derivative binding"/>
    <property type="evidence" value="ECO:0007669"/>
    <property type="project" value="InterPro"/>
</dbReference>
<dbReference type="InterPro" id="IPR001347">
    <property type="entry name" value="SIS_dom"/>
</dbReference>
<dbReference type="Pfam" id="PF01380">
    <property type="entry name" value="SIS"/>
    <property type="match status" value="1"/>
</dbReference>
<feature type="compositionally biased region" description="Acidic residues" evidence="1">
    <location>
        <begin position="374"/>
        <end position="388"/>
    </location>
</feature>
<feature type="compositionally biased region" description="Acidic residues" evidence="1">
    <location>
        <begin position="190"/>
        <end position="202"/>
    </location>
</feature>
<dbReference type="PANTHER" id="PTHR38418:SF2">
    <property type="entry name" value="SUGAR ISOMERASE, KPSF_GUTQ (AFU_ORTHOLOGUE AFUA_6G08860)"/>
    <property type="match status" value="1"/>
</dbReference>
<proteinExistence type="predicted"/>
<dbReference type="PROSITE" id="PS51464">
    <property type="entry name" value="SIS"/>
    <property type="match status" value="1"/>
</dbReference>
<organism evidence="3 4">
    <name type="scientific">Pseudozyma hubeiensis (strain SY62)</name>
    <name type="common">Yeast</name>
    <dbReference type="NCBI Taxonomy" id="1305764"/>
    <lineage>
        <taxon>Eukaryota</taxon>
        <taxon>Fungi</taxon>
        <taxon>Dikarya</taxon>
        <taxon>Basidiomycota</taxon>
        <taxon>Ustilaginomycotina</taxon>
        <taxon>Ustilaginomycetes</taxon>
        <taxon>Ustilaginales</taxon>
        <taxon>Ustilaginaceae</taxon>
        <taxon>Pseudozyma</taxon>
    </lineage>
</organism>